<dbReference type="InterPro" id="IPR011333">
    <property type="entry name" value="SKP1/BTB/POZ_sf"/>
</dbReference>
<dbReference type="Gene3D" id="1.25.40.420">
    <property type="match status" value="2"/>
</dbReference>
<gene>
    <name evidence="4" type="ORF">PMEA_00004215</name>
</gene>
<protein>
    <recommendedName>
        <fullName evidence="3">BTB domain-containing protein</fullName>
    </recommendedName>
</protein>
<dbReference type="GO" id="GO:0005829">
    <property type="term" value="C:cytosol"/>
    <property type="evidence" value="ECO:0007669"/>
    <property type="project" value="TreeGrafter"/>
</dbReference>
<dbReference type="PANTHER" id="PTHR45774:SF3">
    <property type="entry name" value="BTB (POZ) DOMAIN-CONTAINING 2B-RELATED"/>
    <property type="match status" value="1"/>
</dbReference>
<dbReference type="InterPro" id="IPR011705">
    <property type="entry name" value="BACK"/>
</dbReference>
<dbReference type="GO" id="GO:0022008">
    <property type="term" value="P:neurogenesis"/>
    <property type="evidence" value="ECO:0007669"/>
    <property type="project" value="TreeGrafter"/>
</dbReference>
<keyword evidence="5" id="KW-1185">Reference proteome</keyword>
<accession>A0AAU9WCT8</accession>
<evidence type="ECO:0000256" key="2">
    <source>
        <dbReference type="ARBA" id="ARBA00022786"/>
    </source>
</evidence>
<evidence type="ECO:0000256" key="1">
    <source>
        <dbReference type="ARBA" id="ARBA00004906"/>
    </source>
</evidence>
<evidence type="ECO:0000313" key="5">
    <source>
        <dbReference type="Proteomes" id="UP001159428"/>
    </source>
</evidence>
<dbReference type="FunFam" id="1.25.40.420:FF:000008">
    <property type="entry name" value="BTB/POZ domain-containing protein POB1"/>
    <property type="match status" value="1"/>
</dbReference>
<name>A0AAU9WCT8_9CNID</name>
<evidence type="ECO:0000313" key="4">
    <source>
        <dbReference type="EMBL" id="CAH3110138.1"/>
    </source>
</evidence>
<feature type="domain" description="BTB" evidence="3">
    <location>
        <begin position="29"/>
        <end position="103"/>
    </location>
</feature>
<keyword evidence="2" id="KW-0833">Ubl conjugation pathway</keyword>
<evidence type="ECO:0000259" key="3">
    <source>
        <dbReference type="PROSITE" id="PS50097"/>
    </source>
</evidence>
<dbReference type="AlphaFoldDB" id="A0AAU9WCT8"/>
<dbReference type="Gene3D" id="2.60.120.820">
    <property type="entry name" value="PHR domain"/>
    <property type="match status" value="1"/>
</dbReference>
<dbReference type="Gene3D" id="3.30.710.10">
    <property type="entry name" value="Potassium Channel Kv1.1, Chain A"/>
    <property type="match status" value="2"/>
</dbReference>
<dbReference type="InterPro" id="IPR000210">
    <property type="entry name" value="BTB/POZ_dom"/>
</dbReference>
<feature type="domain" description="BTB" evidence="3">
    <location>
        <begin position="312"/>
        <end position="386"/>
    </location>
</feature>
<dbReference type="Proteomes" id="UP001159428">
    <property type="component" value="Unassembled WGS sequence"/>
</dbReference>
<dbReference type="EMBL" id="CALNXJ010000012">
    <property type="protein sequence ID" value="CAH3110138.1"/>
    <property type="molecule type" value="Genomic_DNA"/>
</dbReference>
<organism evidence="4 5">
    <name type="scientific">Pocillopora meandrina</name>
    <dbReference type="NCBI Taxonomy" id="46732"/>
    <lineage>
        <taxon>Eukaryota</taxon>
        <taxon>Metazoa</taxon>
        <taxon>Cnidaria</taxon>
        <taxon>Anthozoa</taxon>
        <taxon>Hexacorallia</taxon>
        <taxon>Scleractinia</taxon>
        <taxon>Astrocoeniina</taxon>
        <taxon>Pocilloporidae</taxon>
        <taxon>Pocillopora</taxon>
    </lineage>
</organism>
<comment type="pathway">
    <text evidence="1">Protein modification; protein ubiquitination.</text>
</comment>
<dbReference type="PANTHER" id="PTHR45774">
    <property type="entry name" value="BTB/POZ DOMAIN-CONTAINING"/>
    <property type="match status" value="1"/>
</dbReference>
<dbReference type="Pfam" id="PF07707">
    <property type="entry name" value="BACK"/>
    <property type="match status" value="2"/>
</dbReference>
<sequence length="747" mass="85662">MSVGDENWQTTRPTIRERAKFVFNNDRLSDIKFVVRKTDGESESKQVIPAHKFVLSISSPVFEAMFYGELAETKDFIELPDCEYESLLEFFRFMYSDEANLSGSNIMGVLYLAKKYMVPSLAEKCSEYLLTNLDPSNVFSILPSAQKYEEKDLVERCWKVIDDQTEQAAKSDGFATIQRSLLEAILVKDTLAIEEIDLFKAVDLWATKECERQGLKADGDTKRRILGEKAVKAIRFPTMSLEDFVSVVLLSDILTKAEIVSLTRHISSVSNELSLSLKPEAAIMSLTEDNWQTTRPTIRERTKFVFNNERFSDVNFVVRKMDDERESKHVIPAHKLVLSIGSPVFEAMFYGELPETKHSIELPDCEYESLLELFRYIYSDEVALNGSNVMRVLYLAKKYMVPSLAEECSKYLLKNLDPSNVFSILPSIQKYQEKDLVEQCWKLIDEKTKEALRTDEFATIQRSLLNEVIIRDNLSVDEIDLFKAVDLWATKECERQGIEAHGDTKRRILGEQIVKAIRFPTMKEADFAGAVLDSDILTKHEIISIFKYFNSITKSVEGFSKAKRFGDIKRCCRLGLKSDNPWNYPNRRDCFNFSVDKDVALHAISFFGNENQTYPVTLEVIDNTSKSIFERDTFISDHFHTKSNNFGTSFLNGVSKRHGWAYKNFILTDEEHLFSVYGKKILMQHKSIYSLIFPQLRFSALIILFQKNISLRCPNVGCKTKSFFIDVFSVTLAPALTYGELGVKILS</sequence>
<dbReference type="InterPro" id="IPR038648">
    <property type="entry name" value="PHR_sf"/>
</dbReference>
<comment type="caution">
    <text evidence="4">The sequence shown here is derived from an EMBL/GenBank/DDBJ whole genome shotgun (WGS) entry which is preliminary data.</text>
</comment>
<dbReference type="SUPFAM" id="SSF54695">
    <property type="entry name" value="POZ domain"/>
    <property type="match status" value="2"/>
</dbReference>
<dbReference type="SMART" id="SM00225">
    <property type="entry name" value="BTB"/>
    <property type="match status" value="2"/>
</dbReference>
<dbReference type="PROSITE" id="PS50097">
    <property type="entry name" value="BTB"/>
    <property type="match status" value="2"/>
</dbReference>
<dbReference type="Pfam" id="PF00651">
    <property type="entry name" value="BTB"/>
    <property type="match status" value="2"/>
</dbReference>
<proteinExistence type="predicted"/>
<dbReference type="SMART" id="SM00875">
    <property type="entry name" value="BACK"/>
    <property type="match status" value="2"/>
</dbReference>
<reference evidence="4 5" key="1">
    <citation type="submission" date="2022-05" db="EMBL/GenBank/DDBJ databases">
        <authorList>
            <consortium name="Genoscope - CEA"/>
            <person name="William W."/>
        </authorList>
    </citation>
    <scope>NUCLEOTIDE SEQUENCE [LARGE SCALE GENOMIC DNA]</scope>
</reference>